<dbReference type="Proteomes" id="UP000076321">
    <property type="component" value="Unassembled WGS sequence"/>
</dbReference>
<evidence type="ECO:0000313" key="7">
    <source>
        <dbReference type="EMBL" id="OKA07221.1"/>
    </source>
</evidence>
<dbReference type="SUPFAM" id="SSF55874">
    <property type="entry name" value="ATPase domain of HSP90 chaperone/DNA topoisomerase II/histidine kinase"/>
    <property type="match status" value="1"/>
</dbReference>
<dbReference type="Gene3D" id="3.30.565.10">
    <property type="entry name" value="Histidine kinase-like ATPase, C-terminal domain"/>
    <property type="match status" value="1"/>
</dbReference>
<dbReference type="GO" id="GO:0016301">
    <property type="term" value="F:kinase activity"/>
    <property type="evidence" value="ECO:0007669"/>
    <property type="project" value="UniProtKB-KW"/>
</dbReference>
<accession>A0A154MW68</accession>
<dbReference type="PANTHER" id="PTHR24421:SF61">
    <property type="entry name" value="OXYGEN SENSOR HISTIDINE KINASE NREB"/>
    <property type="match status" value="1"/>
</dbReference>
<dbReference type="CDD" id="cd16917">
    <property type="entry name" value="HATPase_UhpB-NarQ-NarX-like"/>
    <property type="match status" value="1"/>
</dbReference>
<name>A0A154MW68_9PSEU</name>
<dbReference type="PANTHER" id="PTHR24421">
    <property type="entry name" value="NITRATE/NITRITE SENSOR PROTEIN NARX-RELATED"/>
    <property type="match status" value="1"/>
</dbReference>
<proteinExistence type="predicted"/>
<evidence type="ECO:0000256" key="1">
    <source>
        <dbReference type="ARBA" id="ARBA00022679"/>
    </source>
</evidence>
<evidence type="ECO:0000259" key="5">
    <source>
        <dbReference type="Pfam" id="PF02518"/>
    </source>
</evidence>
<protein>
    <submittedName>
        <fullName evidence="7">ATP-binding protein</fullName>
    </submittedName>
    <submittedName>
        <fullName evidence="6">Histidine kinase</fullName>
    </submittedName>
</protein>
<keyword evidence="3" id="KW-0902">Two-component regulatory system</keyword>
<reference evidence="6 8" key="1">
    <citation type="submission" date="2015-12" db="EMBL/GenBank/DDBJ databases">
        <title>Amycolatopsis regifaucium genome sequencing and assembly.</title>
        <authorList>
            <person name="Mayilraj S."/>
        </authorList>
    </citation>
    <scope>NUCLEOTIDE SEQUENCE [LARGE SCALE GENOMIC DNA]</scope>
    <source>
        <strain evidence="6 8">GY080</strain>
    </source>
</reference>
<evidence type="ECO:0000313" key="6">
    <source>
        <dbReference type="EMBL" id="KZB88608.1"/>
    </source>
</evidence>
<keyword evidence="7" id="KW-0067">ATP-binding</keyword>
<dbReference type="RefSeq" id="WP_061982994.1">
    <property type="nucleotide sequence ID" value="NZ_FOPQ01000011.1"/>
</dbReference>
<sequence>MPSARETSVEAEFLTVVGRFAGPARGVGLLVISVFGVLATPPGALLLGCGLLALALGTAVAEQLAGKTGRGRPVAFALTLVRAVAICGTQFLTAPEAGELNQWALNVLTITAITLQWEWPPKVTVPAVACLLAIEVVPLGFEDGLFVVLRVVLEAALARGAFLLLLRTTRRIDHLRERRARLAREESLAVERRRQEREYLAVLHDTAAATFLTVAQRGKTAGTAEVAEYARRDLAILTGESGPGGVVDLETSLRGVLAESPVRVETHWSPLPAIPASAALALVRAVREALANVDRHAGVGEARLTVEDGVRVTIRDEGRGFDPAATPAQRRGVRGSLVERMAAVGGRAKVTSAPGAGTTVELVWPDG</sequence>
<dbReference type="EMBL" id="LQCI01000001">
    <property type="protein sequence ID" value="KZB88608.1"/>
    <property type="molecule type" value="Genomic_DNA"/>
</dbReference>
<feature type="transmembrane region" description="Helical" evidence="4">
    <location>
        <begin position="20"/>
        <end position="38"/>
    </location>
</feature>
<dbReference type="Pfam" id="PF02518">
    <property type="entry name" value="HATPase_c"/>
    <property type="match status" value="1"/>
</dbReference>
<dbReference type="InterPro" id="IPR050482">
    <property type="entry name" value="Sensor_HK_TwoCompSys"/>
</dbReference>
<dbReference type="GO" id="GO:0005524">
    <property type="term" value="F:ATP binding"/>
    <property type="evidence" value="ECO:0007669"/>
    <property type="project" value="UniProtKB-KW"/>
</dbReference>
<keyword evidence="1" id="KW-0808">Transferase</keyword>
<organism evidence="6 8">
    <name type="scientific">Amycolatopsis regifaucium</name>
    <dbReference type="NCBI Taxonomy" id="546365"/>
    <lineage>
        <taxon>Bacteria</taxon>
        <taxon>Bacillati</taxon>
        <taxon>Actinomycetota</taxon>
        <taxon>Actinomycetes</taxon>
        <taxon>Pseudonocardiales</taxon>
        <taxon>Pseudonocardiaceae</taxon>
        <taxon>Amycolatopsis</taxon>
    </lineage>
</organism>
<keyword evidence="4" id="KW-0472">Membrane</keyword>
<dbReference type="EMBL" id="LOBU02000013">
    <property type="protein sequence ID" value="OKA07221.1"/>
    <property type="molecule type" value="Genomic_DNA"/>
</dbReference>
<keyword evidence="4" id="KW-1133">Transmembrane helix</keyword>
<evidence type="ECO:0000256" key="3">
    <source>
        <dbReference type="ARBA" id="ARBA00023012"/>
    </source>
</evidence>
<keyword evidence="9" id="KW-1185">Reference proteome</keyword>
<evidence type="ECO:0000256" key="4">
    <source>
        <dbReference type="SAM" id="Phobius"/>
    </source>
</evidence>
<feature type="domain" description="Histidine kinase/HSP90-like ATPase" evidence="5">
    <location>
        <begin position="280"/>
        <end position="365"/>
    </location>
</feature>
<dbReference type="InterPro" id="IPR036890">
    <property type="entry name" value="HATPase_C_sf"/>
</dbReference>
<dbReference type="InterPro" id="IPR003594">
    <property type="entry name" value="HATPase_dom"/>
</dbReference>
<keyword evidence="7" id="KW-0547">Nucleotide-binding</keyword>
<dbReference type="GO" id="GO:0000160">
    <property type="term" value="P:phosphorelay signal transduction system"/>
    <property type="evidence" value="ECO:0007669"/>
    <property type="project" value="UniProtKB-KW"/>
</dbReference>
<dbReference type="Proteomes" id="UP000186883">
    <property type="component" value="Unassembled WGS sequence"/>
</dbReference>
<dbReference type="AlphaFoldDB" id="A0A154MW68"/>
<evidence type="ECO:0000313" key="8">
    <source>
        <dbReference type="Proteomes" id="UP000076321"/>
    </source>
</evidence>
<keyword evidence="2 6" id="KW-0418">Kinase</keyword>
<evidence type="ECO:0000313" key="9">
    <source>
        <dbReference type="Proteomes" id="UP000186883"/>
    </source>
</evidence>
<reference evidence="7 9" key="2">
    <citation type="submission" date="2016-11" db="EMBL/GenBank/DDBJ databases">
        <title>Genome sequencing of Amycolatopsis regifaucium.</title>
        <authorList>
            <person name="Mayilraj S."/>
            <person name="Kaur N."/>
        </authorList>
    </citation>
    <scope>NUCLEOTIDE SEQUENCE [LARGE SCALE GENOMIC DNA]</scope>
    <source>
        <strain evidence="7 9">GY080</strain>
    </source>
</reference>
<keyword evidence="4" id="KW-0812">Transmembrane</keyword>
<comment type="caution">
    <text evidence="6">The sequence shown here is derived from an EMBL/GenBank/DDBJ whole genome shotgun (WGS) entry which is preliminary data.</text>
</comment>
<dbReference type="OrthoDB" id="5125370at2"/>
<evidence type="ECO:0000256" key="2">
    <source>
        <dbReference type="ARBA" id="ARBA00022777"/>
    </source>
</evidence>
<gene>
    <name evidence="7" type="ORF">ATP06_0215220</name>
    <name evidence="6" type="ORF">AVL48_00570</name>
</gene>
<feature type="transmembrane region" description="Helical" evidence="4">
    <location>
        <begin position="44"/>
        <end position="61"/>
    </location>
</feature>